<dbReference type="KEGG" id="rin:ACS15_5264"/>
<name>A0AAC9BML6_9RALS</name>
<gene>
    <name evidence="2" type="ORF">ACS15_5264</name>
</gene>
<dbReference type="AlphaFoldDB" id="A0AAC9BML6"/>
<evidence type="ECO:0000259" key="1">
    <source>
        <dbReference type="Pfam" id="PF00550"/>
    </source>
</evidence>
<dbReference type="Gene3D" id="1.10.1200.10">
    <property type="entry name" value="ACP-like"/>
    <property type="match status" value="1"/>
</dbReference>
<organism evidence="2 3">
    <name type="scientific">Ralstonia insidiosa</name>
    <dbReference type="NCBI Taxonomy" id="190721"/>
    <lineage>
        <taxon>Bacteria</taxon>
        <taxon>Pseudomonadati</taxon>
        <taxon>Pseudomonadota</taxon>
        <taxon>Betaproteobacteria</taxon>
        <taxon>Burkholderiales</taxon>
        <taxon>Burkholderiaceae</taxon>
        <taxon>Ralstonia</taxon>
    </lineage>
</organism>
<accession>A0AAC9BML6</accession>
<feature type="domain" description="Carrier" evidence="1">
    <location>
        <begin position="5"/>
        <end position="70"/>
    </location>
</feature>
<sequence>MDDQKFIEDFAALLEVSPERITDDFNMVEEAVWDSLAFLSTIALIDTHYKKVVDPMALQELTTFRELRALVHGQSVEA</sequence>
<dbReference type="Pfam" id="PF00550">
    <property type="entry name" value="PP-binding"/>
    <property type="match status" value="1"/>
</dbReference>
<dbReference type="EMBL" id="CP012606">
    <property type="protein sequence ID" value="ANH76676.1"/>
    <property type="molecule type" value="Genomic_DNA"/>
</dbReference>
<dbReference type="RefSeq" id="WP_021193357.1">
    <property type="nucleotide sequence ID" value="NZ_CP012606.1"/>
</dbReference>
<protein>
    <submittedName>
        <fullName evidence="2">Phosphopantetheine attachment site family protein</fullName>
    </submittedName>
</protein>
<dbReference type="InterPro" id="IPR036736">
    <property type="entry name" value="ACP-like_sf"/>
</dbReference>
<proteinExistence type="predicted"/>
<dbReference type="InterPro" id="IPR009081">
    <property type="entry name" value="PP-bd_ACP"/>
</dbReference>
<evidence type="ECO:0000313" key="3">
    <source>
        <dbReference type="Proteomes" id="UP000077927"/>
    </source>
</evidence>
<dbReference type="Proteomes" id="UP000077927">
    <property type="component" value="Chromosome 2"/>
</dbReference>
<reference evidence="2 3" key="1">
    <citation type="submission" date="2015-09" db="EMBL/GenBank/DDBJ databases">
        <authorList>
            <person name="Xu Y."/>
            <person name="Nagy A."/>
            <person name="Liu N.T."/>
            <person name="Nou X."/>
        </authorList>
    </citation>
    <scope>NUCLEOTIDE SEQUENCE [LARGE SCALE GENOMIC DNA]</scope>
    <source>
        <strain evidence="2 3">FC1138</strain>
    </source>
</reference>
<evidence type="ECO:0000313" key="2">
    <source>
        <dbReference type="EMBL" id="ANH76676.1"/>
    </source>
</evidence>
<dbReference type="SUPFAM" id="SSF47336">
    <property type="entry name" value="ACP-like"/>
    <property type="match status" value="1"/>
</dbReference>